<dbReference type="Pfam" id="PF00583">
    <property type="entry name" value="Acetyltransf_1"/>
    <property type="match status" value="1"/>
</dbReference>
<evidence type="ECO:0000313" key="4">
    <source>
        <dbReference type="EMBL" id="RIJ30069.1"/>
    </source>
</evidence>
<dbReference type="AlphaFoldDB" id="A0A399RJZ8"/>
<dbReference type="PANTHER" id="PTHR43420:SF12">
    <property type="entry name" value="N-ACETYLTRANSFERASE DOMAIN-CONTAINING PROTEIN"/>
    <property type="match status" value="1"/>
</dbReference>
<sequence>MCPRAGCRPARRKAPVTHSVRLLTREDAAGVHALHARCFPPDEAWSAWSFRDTLALPTTIGLATEAGERLSGMILAQNTPPDADILTMCVDPDYRRAGLATDLLNGLVRLLGPYGVNRLCLDVAADNGAATAFYESSGFLADGRRRNYYERSDGTQVDAVLMSRSIAGQANESEA</sequence>
<dbReference type="Gene3D" id="3.40.630.30">
    <property type="match status" value="1"/>
</dbReference>
<comment type="caution">
    <text evidence="4">The sequence shown here is derived from an EMBL/GenBank/DDBJ whole genome shotgun (WGS) entry which is preliminary data.</text>
</comment>
<keyword evidence="5" id="KW-1185">Reference proteome</keyword>
<gene>
    <name evidence="4" type="ORF">D1223_05280</name>
</gene>
<keyword evidence="1 4" id="KW-0808">Transferase</keyword>
<dbReference type="EMBL" id="QWFX01000006">
    <property type="protein sequence ID" value="RIJ30069.1"/>
    <property type="molecule type" value="Genomic_DNA"/>
</dbReference>
<dbReference type="SUPFAM" id="SSF55729">
    <property type="entry name" value="Acyl-CoA N-acyltransferases (Nat)"/>
    <property type="match status" value="1"/>
</dbReference>
<dbReference type="PROSITE" id="PS51186">
    <property type="entry name" value="GNAT"/>
    <property type="match status" value="1"/>
</dbReference>
<dbReference type="InterPro" id="IPR000182">
    <property type="entry name" value="GNAT_dom"/>
</dbReference>
<dbReference type="InterPro" id="IPR050680">
    <property type="entry name" value="YpeA/RimI_acetyltransf"/>
</dbReference>
<evidence type="ECO:0000313" key="5">
    <source>
        <dbReference type="Proteomes" id="UP000266385"/>
    </source>
</evidence>
<proteinExistence type="predicted"/>
<evidence type="ECO:0000256" key="2">
    <source>
        <dbReference type="ARBA" id="ARBA00023315"/>
    </source>
</evidence>
<evidence type="ECO:0000259" key="3">
    <source>
        <dbReference type="PROSITE" id="PS51186"/>
    </source>
</evidence>
<name>A0A399RJZ8_9PROT</name>
<reference evidence="4 5" key="1">
    <citation type="submission" date="2018-08" db="EMBL/GenBank/DDBJ databases">
        <title>Henriciella mobilis sp. nov., isolated from seawater.</title>
        <authorList>
            <person name="Cheng H."/>
            <person name="Wu Y.-H."/>
            <person name="Xu X.-W."/>
            <person name="Guo L.-L."/>
        </authorList>
    </citation>
    <scope>NUCLEOTIDE SEQUENCE [LARGE SCALE GENOMIC DNA]</scope>
    <source>
        <strain evidence="4 5">JN25</strain>
    </source>
</reference>
<dbReference type="Proteomes" id="UP000266385">
    <property type="component" value="Unassembled WGS sequence"/>
</dbReference>
<protein>
    <submittedName>
        <fullName evidence="4">GNAT family N-acetyltransferase</fullName>
    </submittedName>
</protein>
<dbReference type="GO" id="GO:0016747">
    <property type="term" value="F:acyltransferase activity, transferring groups other than amino-acyl groups"/>
    <property type="evidence" value="ECO:0007669"/>
    <property type="project" value="InterPro"/>
</dbReference>
<organism evidence="4 5">
    <name type="scientific">Henriciella mobilis</name>
    <dbReference type="NCBI Taxonomy" id="2305467"/>
    <lineage>
        <taxon>Bacteria</taxon>
        <taxon>Pseudomonadati</taxon>
        <taxon>Pseudomonadota</taxon>
        <taxon>Alphaproteobacteria</taxon>
        <taxon>Hyphomonadales</taxon>
        <taxon>Hyphomonadaceae</taxon>
        <taxon>Henriciella</taxon>
    </lineage>
</organism>
<dbReference type="CDD" id="cd04301">
    <property type="entry name" value="NAT_SF"/>
    <property type="match status" value="1"/>
</dbReference>
<dbReference type="PANTHER" id="PTHR43420">
    <property type="entry name" value="ACETYLTRANSFERASE"/>
    <property type="match status" value="1"/>
</dbReference>
<accession>A0A399RJZ8</accession>
<dbReference type="InterPro" id="IPR016181">
    <property type="entry name" value="Acyl_CoA_acyltransferase"/>
</dbReference>
<keyword evidence="2" id="KW-0012">Acyltransferase</keyword>
<evidence type="ECO:0000256" key="1">
    <source>
        <dbReference type="ARBA" id="ARBA00022679"/>
    </source>
</evidence>
<feature type="domain" description="N-acetyltransferase" evidence="3">
    <location>
        <begin position="18"/>
        <end position="167"/>
    </location>
</feature>